<evidence type="ECO:0000256" key="8">
    <source>
        <dbReference type="ARBA" id="ARBA00023014"/>
    </source>
</evidence>
<keyword evidence="6" id="KW-1278">Translocase</keyword>
<keyword evidence="4" id="KW-0874">Quinone</keyword>
<dbReference type="RefSeq" id="WP_343885092.1">
    <property type="nucleotide sequence ID" value="NZ_BAAAKI010000004.1"/>
</dbReference>
<evidence type="ECO:0000259" key="11">
    <source>
        <dbReference type="Pfam" id="PF01058"/>
    </source>
</evidence>
<dbReference type="PANTHER" id="PTHR11995:SF33">
    <property type="entry name" value="NADH-QUINONE OXIDOREDUCTASE SUBUNIT B 2"/>
    <property type="match status" value="1"/>
</dbReference>
<keyword evidence="7" id="KW-0408">Iron</keyword>
<feature type="domain" description="NADH:ubiquinone oxidoreductase-like 20kDa subunit" evidence="11">
    <location>
        <begin position="49"/>
        <end position="132"/>
    </location>
</feature>
<reference evidence="13" key="1">
    <citation type="journal article" date="2019" name="Int. J. Syst. Evol. Microbiol.">
        <title>The Global Catalogue of Microorganisms (GCM) 10K type strain sequencing project: providing services to taxonomists for standard genome sequencing and annotation.</title>
        <authorList>
            <consortium name="The Broad Institute Genomics Platform"/>
            <consortium name="The Broad Institute Genome Sequencing Center for Infectious Disease"/>
            <person name="Wu L."/>
            <person name="Ma J."/>
        </authorList>
    </citation>
    <scope>NUCLEOTIDE SEQUENCE [LARGE SCALE GENOMIC DNA]</scope>
    <source>
        <strain evidence="13">CGMCC 1.15277</strain>
    </source>
</reference>
<keyword evidence="8" id="KW-0411">Iron-sulfur</keyword>
<keyword evidence="5" id="KW-0479">Metal-binding</keyword>
<proteinExistence type="predicted"/>
<evidence type="ECO:0000256" key="1">
    <source>
        <dbReference type="ARBA" id="ARBA00022448"/>
    </source>
</evidence>
<keyword evidence="2" id="KW-1003">Cell membrane</keyword>
<evidence type="ECO:0000256" key="9">
    <source>
        <dbReference type="ARBA" id="ARBA00023027"/>
    </source>
</evidence>
<dbReference type="EMBL" id="JBHSUA010000009">
    <property type="protein sequence ID" value="MFC6396273.1"/>
    <property type="molecule type" value="Genomic_DNA"/>
</dbReference>
<keyword evidence="13" id="KW-1185">Reference proteome</keyword>
<dbReference type="PANTHER" id="PTHR11995">
    <property type="entry name" value="NADH DEHYDROGENASE"/>
    <property type="match status" value="1"/>
</dbReference>
<evidence type="ECO:0000256" key="10">
    <source>
        <dbReference type="ARBA" id="ARBA00023136"/>
    </source>
</evidence>
<evidence type="ECO:0000256" key="5">
    <source>
        <dbReference type="ARBA" id="ARBA00022723"/>
    </source>
</evidence>
<dbReference type="SUPFAM" id="SSF56770">
    <property type="entry name" value="HydA/Nqo6-like"/>
    <property type="match status" value="1"/>
</dbReference>
<evidence type="ECO:0000256" key="6">
    <source>
        <dbReference type="ARBA" id="ARBA00022967"/>
    </source>
</evidence>
<name>A0ABW1X101_9ACTN</name>
<sequence length="146" mass="14617">MSVTLPSPAPRAHLDWYGDGRVVVVDLGLACCAIESEFAVPASATHVDQVPDGAQVVAVLSGTLTDVLAPLVAARVAALPGAHVVSFGACACAGGPYWDSYSVTKGVDQFVRVDTYVPGCPPPPAALAGVVDSLVGGAVGTEEMGA</sequence>
<keyword evidence="3" id="KW-0004">4Fe-4S</keyword>
<keyword evidence="10" id="KW-0472">Membrane</keyword>
<dbReference type="Gene3D" id="3.40.50.12280">
    <property type="match status" value="1"/>
</dbReference>
<keyword evidence="9" id="KW-0520">NAD</keyword>
<gene>
    <name evidence="12" type="ORF">ACFP57_04620</name>
</gene>
<accession>A0ABW1X101</accession>
<comment type="caution">
    <text evidence="12">The sequence shown here is derived from an EMBL/GenBank/DDBJ whole genome shotgun (WGS) entry which is preliminary data.</text>
</comment>
<dbReference type="Pfam" id="PF01058">
    <property type="entry name" value="Oxidored_q6"/>
    <property type="match status" value="1"/>
</dbReference>
<dbReference type="Proteomes" id="UP001596266">
    <property type="component" value="Unassembled WGS sequence"/>
</dbReference>
<evidence type="ECO:0000256" key="4">
    <source>
        <dbReference type="ARBA" id="ARBA00022719"/>
    </source>
</evidence>
<evidence type="ECO:0000313" key="13">
    <source>
        <dbReference type="Proteomes" id="UP001596266"/>
    </source>
</evidence>
<evidence type="ECO:0000256" key="7">
    <source>
        <dbReference type="ARBA" id="ARBA00023004"/>
    </source>
</evidence>
<dbReference type="InterPro" id="IPR006137">
    <property type="entry name" value="NADH_UbQ_OxRdtase-like_20kDa"/>
</dbReference>
<protein>
    <submittedName>
        <fullName evidence="12">NADH-quinone oxidoreductase subunit B</fullName>
    </submittedName>
</protein>
<evidence type="ECO:0000256" key="2">
    <source>
        <dbReference type="ARBA" id="ARBA00022475"/>
    </source>
</evidence>
<organism evidence="12 13">
    <name type="scientific">Luteococcus sanguinis</name>
    <dbReference type="NCBI Taxonomy" id="174038"/>
    <lineage>
        <taxon>Bacteria</taxon>
        <taxon>Bacillati</taxon>
        <taxon>Actinomycetota</taxon>
        <taxon>Actinomycetes</taxon>
        <taxon>Propionibacteriales</taxon>
        <taxon>Propionibacteriaceae</taxon>
        <taxon>Luteococcus</taxon>
    </lineage>
</organism>
<evidence type="ECO:0000313" key="12">
    <source>
        <dbReference type="EMBL" id="MFC6396273.1"/>
    </source>
</evidence>
<keyword evidence="1" id="KW-0813">Transport</keyword>
<evidence type="ECO:0000256" key="3">
    <source>
        <dbReference type="ARBA" id="ARBA00022485"/>
    </source>
</evidence>